<evidence type="ECO:0000313" key="4">
    <source>
        <dbReference type="Proteomes" id="UP000197277"/>
    </source>
</evidence>
<dbReference type="Pfam" id="PF03793">
    <property type="entry name" value="PASTA"/>
    <property type="match status" value="3"/>
</dbReference>
<evidence type="ECO:0000256" key="1">
    <source>
        <dbReference type="SAM" id="Phobius"/>
    </source>
</evidence>
<feature type="domain" description="PASTA" evidence="2">
    <location>
        <begin position="183"/>
        <end position="253"/>
    </location>
</feature>
<dbReference type="PROSITE" id="PS51178">
    <property type="entry name" value="PASTA"/>
    <property type="match status" value="3"/>
</dbReference>
<dbReference type="EMBL" id="NIRR01000003">
    <property type="protein sequence ID" value="OWP64477.1"/>
    <property type="molecule type" value="Genomic_DNA"/>
</dbReference>
<accession>A0A246FP06</accession>
<name>A0A246FP06_9BACT</name>
<evidence type="ECO:0000313" key="3">
    <source>
        <dbReference type="EMBL" id="OWP64477.1"/>
    </source>
</evidence>
<dbReference type="Gene3D" id="3.30.10.20">
    <property type="match status" value="3"/>
</dbReference>
<dbReference type="Proteomes" id="UP000197277">
    <property type="component" value="Unassembled WGS sequence"/>
</dbReference>
<protein>
    <submittedName>
        <fullName evidence="3">Penicillin-binding protein</fullName>
    </submittedName>
</protein>
<keyword evidence="4" id="KW-1185">Reference proteome</keyword>
<dbReference type="OrthoDB" id="9803895at2"/>
<organism evidence="3 4">
    <name type="scientific">Hymenobacter amundsenii</name>
    <dbReference type="NCBI Taxonomy" id="2006685"/>
    <lineage>
        <taxon>Bacteria</taxon>
        <taxon>Pseudomonadati</taxon>
        <taxon>Bacteroidota</taxon>
        <taxon>Cytophagia</taxon>
        <taxon>Cytophagales</taxon>
        <taxon>Hymenobacteraceae</taxon>
        <taxon>Hymenobacter</taxon>
    </lineage>
</organism>
<dbReference type="SMART" id="SM00740">
    <property type="entry name" value="PASTA"/>
    <property type="match status" value="3"/>
</dbReference>
<evidence type="ECO:0000259" key="2">
    <source>
        <dbReference type="PROSITE" id="PS51178"/>
    </source>
</evidence>
<keyword evidence="1" id="KW-0472">Membrane</keyword>
<dbReference type="RefSeq" id="WP_088463085.1">
    <property type="nucleotide sequence ID" value="NZ_NIRR01000003.1"/>
</dbReference>
<dbReference type="CDD" id="cd06577">
    <property type="entry name" value="PASTA_pknB"/>
    <property type="match status" value="2"/>
</dbReference>
<feature type="transmembrane region" description="Helical" evidence="1">
    <location>
        <begin position="12"/>
        <end position="35"/>
    </location>
</feature>
<feature type="domain" description="PASTA" evidence="2">
    <location>
        <begin position="42"/>
        <end position="108"/>
    </location>
</feature>
<feature type="domain" description="PASTA" evidence="2">
    <location>
        <begin position="110"/>
        <end position="180"/>
    </location>
</feature>
<keyword evidence="1" id="KW-1133">Transmembrane helix</keyword>
<proteinExistence type="predicted"/>
<dbReference type="InterPro" id="IPR005543">
    <property type="entry name" value="PASTA_dom"/>
</dbReference>
<reference evidence="3 4" key="1">
    <citation type="submission" date="2017-06" db="EMBL/GenBank/DDBJ databases">
        <title>Hymenobacter amundsenii sp. nov. isolated from regoliths in Antarctica.</title>
        <authorList>
            <person name="Sedlacek I."/>
            <person name="Kralova S."/>
            <person name="Pantucek R."/>
            <person name="Svec P."/>
            <person name="Holochova P."/>
            <person name="Stankova E."/>
            <person name="Vrbovska V."/>
            <person name="Busse H.-J."/>
        </authorList>
    </citation>
    <scope>NUCLEOTIDE SEQUENCE [LARGE SCALE GENOMIC DNA]</scope>
    <source>
        <strain evidence="3 4">CCM 8682</strain>
    </source>
</reference>
<comment type="caution">
    <text evidence="3">The sequence shown here is derived from an EMBL/GenBank/DDBJ whole genome shotgun (WGS) entry which is preliminary data.</text>
</comment>
<sequence>MSFLRSDTPADLLKHLILIAVLAAAVVFGFFYVYLPITTNHGETIVVPKVTGMNQADLEDYLDERNLDYLVDDSTYNASIKAGTVMQQEPQAGEQVKESRKIYVTVSMKNPPVIKMPKLTDGSVKNAQMILKSYDLVVGQLKFVPNIQKDAVLKQSVNGQEIAAGAPITKGTRVDLEVGDGLGNQEFPVPNLVNMPADEATTLLVGQGLQVGEIFYQSAPNGEADGTVIKQRPVPGPGTTIRMGQLVDLWVAGSAPLKAVD</sequence>
<gene>
    <name evidence="3" type="ORF">CDA63_03660</name>
</gene>
<dbReference type="SUPFAM" id="SSF54184">
    <property type="entry name" value="Penicillin-binding protein 2x (pbp-2x), c-terminal domain"/>
    <property type="match status" value="1"/>
</dbReference>
<keyword evidence="1" id="KW-0812">Transmembrane</keyword>
<dbReference type="AlphaFoldDB" id="A0A246FP06"/>